<evidence type="ECO:0000313" key="1">
    <source>
        <dbReference type="EMBL" id="ERN08527.1"/>
    </source>
</evidence>
<reference evidence="2" key="1">
    <citation type="journal article" date="2013" name="Science">
        <title>The Amborella genome and the evolution of flowering plants.</title>
        <authorList>
            <consortium name="Amborella Genome Project"/>
        </authorList>
    </citation>
    <scope>NUCLEOTIDE SEQUENCE [LARGE SCALE GENOMIC DNA]</scope>
</reference>
<evidence type="ECO:0000313" key="2">
    <source>
        <dbReference type="Proteomes" id="UP000017836"/>
    </source>
</evidence>
<gene>
    <name evidence="1" type="ORF">AMTR_s00017p00018180</name>
</gene>
<dbReference type="EMBL" id="KI393256">
    <property type="protein sequence ID" value="ERN08527.1"/>
    <property type="molecule type" value="Genomic_DNA"/>
</dbReference>
<dbReference type="HOGENOM" id="CLU_2295451_0_0_1"/>
<organism evidence="1 2">
    <name type="scientific">Amborella trichopoda</name>
    <dbReference type="NCBI Taxonomy" id="13333"/>
    <lineage>
        <taxon>Eukaryota</taxon>
        <taxon>Viridiplantae</taxon>
        <taxon>Streptophyta</taxon>
        <taxon>Embryophyta</taxon>
        <taxon>Tracheophyta</taxon>
        <taxon>Spermatophyta</taxon>
        <taxon>Magnoliopsida</taxon>
        <taxon>Amborellales</taxon>
        <taxon>Amborellaceae</taxon>
        <taxon>Amborella</taxon>
    </lineage>
</organism>
<dbReference type="Proteomes" id="UP000017836">
    <property type="component" value="Unassembled WGS sequence"/>
</dbReference>
<proteinExistence type="predicted"/>
<protein>
    <submittedName>
        <fullName evidence="1">Uncharacterized protein</fullName>
    </submittedName>
</protein>
<name>W1PEW9_AMBTC</name>
<keyword evidence="2" id="KW-1185">Reference proteome</keyword>
<accession>W1PEW9</accession>
<sequence length="101" mass="11994">MKKTRSKNTSQIRDKHDRLQYCQIGEHDPSHGLPSKEYETWYVQVFIPRIYNPQNPWMDVYTSRGYGDHMLSKADYLIGIVEIGLAAQDPKTKDQYFRELR</sequence>
<dbReference type="Gramene" id="ERN08527">
    <property type="protein sequence ID" value="ERN08527"/>
    <property type="gene ID" value="AMTR_s00017p00018180"/>
</dbReference>
<dbReference type="AlphaFoldDB" id="W1PEW9"/>